<keyword evidence="4" id="KW-0732">Signal</keyword>
<name>A0ABZ0TK77_9SPHI</name>
<gene>
    <name evidence="5" type="ORF">SNE25_25010</name>
</gene>
<comment type="catalytic activity">
    <reaction evidence="1">
        <text>ATP + protein L-histidine = ADP + protein N-phospho-L-histidine.</text>
        <dbReference type="EC" id="2.7.13.3"/>
    </reaction>
</comment>
<dbReference type="EC" id="2.7.13.3" evidence="2"/>
<dbReference type="CDD" id="cd00082">
    <property type="entry name" value="HisKA"/>
    <property type="match status" value="1"/>
</dbReference>
<protein>
    <recommendedName>
        <fullName evidence="2">histidine kinase</fullName>
        <ecNumber evidence="2">2.7.13.3</ecNumber>
    </recommendedName>
</protein>
<feature type="chain" id="PRO_5047195899" description="histidine kinase" evidence="4">
    <location>
        <begin position="23"/>
        <end position="487"/>
    </location>
</feature>
<dbReference type="InterPro" id="IPR003661">
    <property type="entry name" value="HisK_dim/P_dom"/>
</dbReference>
<evidence type="ECO:0000256" key="2">
    <source>
        <dbReference type="ARBA" id="ARBA00012438"/>
    </source>
</evidence>
<keyword evidence="6" id="KW-1185">Reference proteome</keyword>
<keyword evidence="3" id="KW-0812">Transmembrane</keyword>
<feature type="signal peptide" evidence="4">
    <location>
        <begin position="1"/>
        <end position="22"/>
    </location>
</feature>
<evidence type="ECO:0000256" key="3">
    <source>
        <dbReference type="SAM" id="Phobius"/>
    </source>
</evidence>
<dbReference type="Gene3D" id="1.25.40.10">
    <property type="entry name" value="Tetratricopeptide repeat domain"/>
    <property type="match status" value="1"/>
</dbReference>
<accession>A0ABZ0TK77</accession>
<dbReference type="Proteomes" id="UP001324380">
    <property type="component" value="Chromosome"/>
</dbReference>
<proteinExistence type="predicted"/>
<feature type="transmembrane region" description="Helical" evidence="3">
    <location>
        <begin position="387"/>
        <end position="407"/>
    </location>
</feature>
<evidence type="ECO:0000256" key="1">
    <source>
        <dbReference type="ARBA" id="ARBA00000085"/>
    </source>
</evidence>
<organism evidence="5 6">
    <name type="scientific">Mucilaginibacter sabulilitoris</name>
    <dbReference type="NCBI Taxonomy" id="1173583"/>
    <lineage>
        <taxon>Bacteria</taxon>
        <taxon>Pseudomonadati</taxon>
        <taxon>Bacteroidota</taxon>
        <taxon>Sphingobacteriia</taxon>
        <taxon>Sphingobacteriales</taxon>
        <taxon>Sphingobacteriaceae</taxon>
        <taxon>Mucilaginibacter</taxon>
    </lineage>
</organism>
<dbReference type="InterPro" id="IPR011990">
    <property type="entry name" value="TPR-like_helical_dom_sf"/>
</dbReference>
<dbReference type="RefSeq" id="WP_321561749.1">
    <property type="nucleotide sequence ID" value="NZ_CP139558.1"/>
</dbReference>
<sequence>MLTALRSIILLLFTCFFSTAFSQSVSHDSLLSFIKLNNKDFREQKIVGYIKASIQDLPLKGLNQKKGSIVRSITGSNIENKQALILLTEAIYQKRLLNFEEAKKKLSKAIGQVQKDSDHFLLYTFFTYLAFTQTDEGNVIDAVYSYTLAKNEVQKLNNPFLETLLCINISDIYYRSGLYSQSLVCLDDAMDLYTRRNMNQVNVLRLIYYNKAENYFRTGNYDSLNVYHKKLSRLKNDIYQLYTSQKRTGYYLLLLKHNYKTAIPVINTLVKDSLFIKVDIDEQYLASAYFNNGQIDSAKYIINNLLSRPSLVNHPEIKVHLYEMLGEIAGIKNDNKLAVYNLKLALQQSKQNINNLTQVGNISSNMKINDVQNLYNQNMLTYKKDQLRLRFIVALAFLIVVIVTIFYRSNRQKRHYEKLLYAAKKHELATINSHEVRNHLSNILGLLDLMNDEDNKGSELLKTKDYLQYSAEQLDKALKNVSQKLSD</sequence>
<dbReference type="EMBL" id="CP139558">
    <property type="protein sequence ID" value="WPU92588.1"/>
    <property type="molecule type" value="Genomic_DNA"/>
</dbReference>
<evidence type="ECO:0000256" key="4">
    <source>
        <dbReference type="SAM" id="SignalP"/>
    </source>
</evidence>
<reference evidence="5 6" key="1">
    <citation type="submission" date="2023-11" db="EMBL/GenBank/DDBJ databases">
        <title>Analysis of the Genomes of Mucilaginibacter gossypii cycad 4 and M. sabulilitoris SNA2: microbes with the potential for plant growth promotion.</title>
        <authorList>
            <person name="Hirsch A.M."/>
            <person name="Humm E."/>
            <person name="Rubbi M."/>
            <person name="Del Vecchio G."/>
            <person name="Ha S.M."/>
            <person name="Pellegrini M."/>
            <person name="Gunsalus R.P."/>
        </authorList>
    </citation>
    <scope>NUCLEOTIDE SEQUENCE [LARGE SCALE GENOMIC DNA]</scope>
    <source>
        <strain evidence="5 6">SNA2</strain>
    </source>
</reference>
<evidence type="ECO:0000313" key="6">
    <source>
        <dbReference type="Proteomes" id="UP001324380"/>
    </source>
</evidence>
<dbReference type="SUPFAM" id="SSF48452">
    <property type="entry name" value="TPR-like"/>
    <property type="match status" value="1"/>
</dbReference>
<evidence type="ECO:0000313" key="5">
    <source>
        <dbReference type="EMBL" id="WPU92588.1"/>
    </source>
</evidence>
<keyword evidence="3" id="KW-1133">Transmembrane helix</keyword>
<keyword evidence="3" id="KW-0472">Membrane</keyword>